<dbReference type="Pfam" id="PF00005">
    <property type="entry name" value="ABC_tran"/>
    <property type="match status" value="2"/>
</dbReference>
<dbReference type="InterPro" id="IPR011527">
    <property type="entry name" value="ABC1_TM_dom"/>
</dbReference>
<evidence type="ECO:0000256" key="4">
    <source>
        <dbReference type="ARBA" id="ARBA00022692"/>
    </source>
</evidence>
<dbReference type="InterPro" id="IPR056227">
    <property type="entry name" value="TMD0_ABC"/>
</dbReference>
<keyword evidence="14" id="KW-1185">Reference proteome</keyword>
<feature type="domain" description="ABC transporter" evidence="11">
    <location>
        <begin position="607"/>
        <end position="833"/>
    </location>
</feature>
<dbReference type="FunFam" id="1.20.1560.10:FF:000055">
    <property type="entry name" value="ABC multidrug transporter (Eurofung)"/>
    <property type="match status" value="1"/>
</dbReference>
<dbReference type="InterPro" id="IPR036640">
    <property type="entry name" value="ABC1_TM_sf"/>
</dbReference>
<dbReference type="InterPro" id="IPR027417">
    <property type="entry name" value="P-loop_NTPase"/>
</dbReference>
<keyword evidence="4 10" id="KW-0812">Transmembrane</keyword>
<evidence type="ECO:0000256" key="1">
    <source>
        <dbReference type="ARBA" id="ARBA00004141"/>
    </source>
</evidence>
<evidence type="ECO:0000256" key="9">
    <source>
        <dbReference type="ARBA" id="ARBA00023180"/>
    </source>
</evidence>
<dbReference type="SUPFAM" id="SSF90123">
    <property type="entry name" value="ABC transporter transmembrane region"/>
    <property type="match status" value="2"/>
</dbReference>
<dbReference type="CDD" id="cd03244">
    <property type="entry name" value="ABCC_MRP_domain2"/>
    <property type="match status" value="1"/>
</dbReference>
<dbReference type="PROSITE" id="PS50893">
    <property type="entry name" value="ABC_TRANSPORTER_2"/>
    <property type="match status" value="2"/>
</dbReference>
<reference evidence="14" key="1">
    <citation type="journal article" date="2014" name="Nat. Commun.">
        <title>Genomic adaptations of the halophilic Dead Sea filamentous fungus Eurotium rubrum.</title>
        <authorList>
            <person name="Kis-Papo T."/>
            <person name="Weig A.R."/>
            <person name="Riley R."/>
            <person name="Persoh D."/>
            <person name="Salamov A."/>
            <person name="Sun H."/>
            <person name="Lipzen A."/>
            <person name="Wasser S.P."/>
            <person name="Rambold G."/>
            <person name="Grigoriev I.V."/>
            <person name="Nevo E."/>
        </authorList>
    </citation>
    <scope>NUCLEOTIDE SEQUENCE [LARGE SCALE GENOMIC DNA]</scope>
    <source>
        <strain evidence="14">CBS 135680</strain>
    </source>
</reference>
<evidence type="ECO:0000313" key="14">
    <source>
        <dbReference type="Proteomes" id="UP000019804"/>
    </source>
</evidence>
<evidence type="ECO:0000259" key="12">
    <source>
        <dbReference type="PROSITE" id="PS50929"/>
    </source>
</evidence>
<evidence type="ECO:0000256" key="5">
    <source>
        <dbReference type="ARBA" id="ARBA00022741"/>
    </source>
</evidence>
<dbReference type="PANTHER" id="PTHR24223:SF399">
    <property type="entry name" value="ABC TRANSPORTER ATNG"/>
    <property type="match status" value="1"/>
</dbReference>
<dbReference type="InterPro" id="IPR017871">
    <property type="entry name" value="ABC_transporter-like_CS"/>
</dbReference>
<dbReference type="GO" id="GO:0016887">
    <property type="term" value="F:ATP hydrolysis activity"/>
    <property type="evidence" value="ECO:0007669"/>
    <property type="project" value="InterPro"/>
</dbReference>
<dbReference type="GeneID" id="63694523"/>
<dbReference type="GO" id="GO:0016020">
    <property type="term" value="C:membrane"/>
    <property type="evidence" value="ECO:0007669"/>
    <property type="project" value="UniProtKB-SubCell"/>
</dbReference>
<feature type="domain" description="ABC transmembrane type-1" evidence="12">
    <location>
        <begin position="280"/>
        <end position="557"/>
    </location>
</feature>
<dbReference type="PROSITE" id="PS00211">
    <property type="entry name" value="ABC_TRANSPORTER_1"/>
    <property type="match status" value="2"/>
</dbReference>
<sequence>MFQAWLPCSAADEDVFGPTIDDSCHHGFDFTLLFEEMILTLLPIILAWLAAPIRAWNLRHASEKANRSWLYAAKEIALLLHITVQLVMLAIWCQSSTPTTRATVPTAIAAVITFCFFLYLSHLEHIRSLRPSSILCLFFGLTIPFDLARLRTLHFIPDNRPITLLFAVSVVDKAVILVFESIEKRHLLKKEFEGSAIETTGGIINRCLFWWINDLLWKGLKTTLTVESLPVLADDIREASDPRQLVERWIKANKYQSNALLWTFAAHFKWDFLAGVVPRLAFTGFCFAQPFLVERVLDFMTEPEHVNSDKYARGLVGAYAIVYFGLAISFATYHHKIDRMITKMRGSLVALIFDKTLRMSTSAVSDASAITLMSTDIERIGSGLRDMHEIYSNFTEVVLALWLLARLLKIATVASTLVVIVCLVAGIPLAVASGNAQGIWLEAVEKRVAVTSKVLGVMKNIKMTGLTDVITKNVRKLRSQEIKASLPYRLYTVLVVTFSYGSSALAPVFGFGVYILLARAHDGATLTNGIAFSALTLFSLLDQPMISFVYGSEDLMAVVNCFQRIQKHLLETERTDYRINHESQVTELIYIDSTDDEGSQHLSSAVIRNLSAAWSVDDEPVIKGLDLKIPAEGTTMIVGPVGSGKSTLLKVLLGEVPECTGSISTTFRNAAYCSQSPWITFGTVRQNIVGASQLDQRYYDRIVQACSLQLDLQQLPFGDQTKVGVRGSRLSGGQQMRVALARALYSRQPVLLLDDVLTGLDRETEKCILEAVFAQHGLIKDIRQTAILATNSVHHLPYADFIISLSENGHIVEQGSYDELVAAKGYVSSLASTTSMVNTERPPDAVLDDETLQDLKLPNDDKVDDTSRQVGGWSVYLYYFQNIGWPLLLLFLGCSALFVSGLIFPQIWLQWWTRANEERPNENVGYWLGGYGALGVLTLLATFLANCSPFSRNSAGNNYEASYRTLLQPTSLIIIQSDYVVPDIDRYRCYDKQDLELIDEELPSSFKLTLHTVLSCIIEAYLVFVGSSYVTVAVIPFCVLAVYYVAWYYIRTSRQIRLLEIEAKAPLFSQFLEALSGLSSIRAYGWSEHYRLQNQIALDASQRPFYMLYCIQRWLSLVLDLIVAGIAVAVIVTATSMRGSSSFNLFEWTGLETSIGAVSRIRSYVQNAKTENLESESEVLPSFWPARGDVEILGVSASYDALSEPVLQDINLKICAGEKVALCGRTGSGKSSLVSTLLRILDLNSGTIRIDAIDISRASRSHVRSCLNTIPQQAFFLHGTVRLNANPHGDVQDSAIIDALQKVNLWSHLEPKGGLDADMSEDFLSLGQQQLFCLARALCRSSKILIMDEATSSVDSETDKLMQQIIRTHFKDQTIIAIAHKLDTVLHFDKIAFMDHGRVIEFDTPESLLSREESAFKTMFESFRQHLEE</sequence>
<dbReference type="Proteomes" id="UP000019804">
    <property type="component" value="Unassembled WGS sequence"/>
</dbReference>
<comment type="similarity">
    <text evidence="2">Belongs to the ABC transporter superfamily. ABCC family. Conjugate transporter (TC 3.A.1.208) subfamily.</text>
</comment>
<dbReference type="Gene3D" id="3.40.50.300">
    <property type="entry name" value="P-loop containing nucleotide triphosphate hydrolases"/>
    <property type="match status" value="2"/>
</dbReference>
<dbReference type="Pfam" id="PF00664">
    <property type="entry name" value="ABC_membrane"/>
    <property type="match status" value="2"/>
</dbReference>
<keyword evidence="9" id="KW-0325">Glycoprotein</keyword>
<dbReference type="OrthoDB" id="6500128at2759"/>
<feature type="transmembrane region" description="Helical" evidence="10">
    <location>
        <begin position="523"/>
        <end position="541"/>
    </location>
</feature>
<evidence type="ECO:0000256" key="6">
    <source>
        <dbReference type="ARBA" id="ARBA00022840"/>
    </source>
</evidence>
<dbReference type="InterPro" id="IPR044746">
    <property type="entry name" value="ABCC_6TM_D1"/>
</dbReference>
<accession>A0A017S249</accession>
<evidence type="ECO:0000256" key="3">
    <source>
        <dbReference type="ARBA" id="ARBA00022448"/>
    </source>
</evidence>
<dbReference type="PROSITE" id="PS50929">
    <property type="entry name" value="ABC_TM1F"/>
    <property type="match status" value="2"/>
</dbReference>
<feature type="transmembrane region" description="Helical" evidence="10">
    <location>
        <begin position="312"/>
        <end position="333"/>
    </location>
</feature>
<keyword evidence="5" id="KW-0547">Nucleotide-binding</keyword>
<dbReference type="InterPro" id="IPR050173">
    <property type="entry name" value="ABC_transporter_C-like"/>
</dbReference>
<evidence type="ECO:0000256" key="10">
    <source>
        <dbReference type="SAM" id="Phobius"/>
    </source>
</evidence>
<feature type="transmembrane region" description="Helical" evidence="10">
    <location>
        <begin position="1030"/>
        <end position="1050"/>
    </location>
</feature>
<dbReference type="CDD" id="cd18579">
    <property type="entry name" value="ABC_6TM_ABCC_D1"/>
    <property type="match status" value="1"/>
</dbReference>
<keyword evidence="13" id="KW-0378">Hydrolase</keyword>
<proteinExistence type="inferred from homology"/>
<evidence type="ECO:0000256" key="8">
    <source>
        <dbReference type="ARBA" id="ARBA00023136"/>
    </source>
</evidence>
<keyword evidence="7 10" id="KW-1133">Transmembrane helix</keyword>
<dbReference type="SMART" id="SM00382">
    <property type="entry name" value="AAA"/>
    <property type="match status" value="2"/>
</dbReference>
<feature type="transmembrane region" description="Helical" evidence="10">
    <location>
        <begin position="37"/>
        <end position="57"/>
    </location>
</feature>
<feature type="domain" description="ABC transporter" evidence="11">
    <location>
        <begin position="1190"/>
        <end position="1421"/>
    </location>
</feature>
<comment type="subcellular location">
    <subcellularLocation>
        <location evidence="1">Membrane</location>
        <topology evidence="1">Multi-pass membrane protein</topology>
    </subcellularLocation>
</comment>
<dbReference type="CDD" id="cd18580">
    <property type="entry name" value="ABC_6TM_ABCC_D2"/>
    <property type="match status" value="1"/>
</dbReference>
<evidence type="ECO:0000256" key="7">
    <source>
        <dbReference type="ARBA" id="ARBA00022989"/>
    </source>
</evidence>
<evidence type="ECO:0000313" key="13">
    <source>
        <dbReference type="EMBL" id="EYE91098.1"/>
    </source>
</evidence>
<organism evidence="13 14">
    <name type="scientific">Aspergillus ruber (strain CBS 135680)</name>
    <dbReference type="NCBI Taxonomy" id="1388766"/>
    <lineage>
        <taxon>Eukaryota</taxon>
        <taxon>Fungi</taxon>
        <taxon>Dikarya</taxon>
        <taxon>Ascomycota</taxon>
        <taxon>Pezizomycotina</taxon>
        <taxon>Eurotiomycetes</taxon>
        <taxon>Eurotiomycetidae</taxon>
        <taxon>Eurotiales</taxon>
        <taxon>Aspergillaceae</taxon>
        <taxon>Aspergillus</taxon>
        <taxon>Aspergillus subgen. Aspergillus</taxon>
    </lineage>
</organism>
<feature type="transmembrane region" description="Helical" evidence="10">
    <location>
        <begin position="490"/>
        <end position="517"/>
    </location>
</feature>
<feature type="transmembrane region" description="Helical" evidence="10">
    <location>
        <begin position="414"/>
        <end position="432"/>
    </location>
</feature>
<dbReference type="Gene3D" id="1.20.1560.10">
    <property type="entry name" value="ABC transporter type 1, transmembrane domain"/>
    <property type="match status" value="3"/>
</dbReference>
<protein>
    <submittedName>
        <fullName evidence="13">p-loop containing nucleoside triphosphate hydrolase protein</fullName>
    </submittedName>
</protein>
<feature type="domain" description="ABC transmembrane type-1" evidence="12">
    <location>
        <begin position="993"/>
        <end position="1137"/>
    </location>
</feature>
<keyword evidence="8 10" id="KW-0472">Membrane</keyword>
<feature type="transmembrane region" description="Helical" evidence="10">
    <location>
        <begin position="132"/>
        <end position="150"/>
    </location>
</feature>
<feature type="transmembrane region" description="Helical" evidence="10">
    <location>
        <begin position="69"/>
        <end position="92"/>
    </location>
</feature>
<dbReference type="PANTHER" id="PTHR24223">
    <property type="entry name" value="ATP-BINDING CASSETTE SUB-FAMILY C"/>
    <property type="match status" value="1"/>
</dbReference>
<feature type="transmembrane region" description="Helical" evidence="10">
    <location>
        <begin position="1114"/>
        <end position="1134"/>
    </location>
</feature>
<dbReference type="GO" id="GO:0005524">
    <property type="term" value="F:ATP binding"/>
    <property type="evidence" value="ECO:0007669"/>
    <property type="project" value="UniProtKB-KW"/>
</dbReference>
<dbReference type="InterPro" id="IPR003439">
    <property type="entry name" value="ABC_transporter-like_ATP-bd"/>
</dbReference>
<feature type="transmembrane region" description="Helical" evidence="10">
    <location>
        <begin position="104"/>
        <end position="120"/>
    </location>
</feature>
<name>A0A017S249_ASPRC</name>
<evidence type="ECO:0000256" key="2">
    <source>
        <dbReference type="ARBA" id="ARBA00009726"/>
    </source>
</evidence>
<gene>
    <name evidence="13" type="ORF">EURHEDRAFT_381310</name>
</gene>
<dbReference type="InterPro" id="IPR044726">
    <property type="entry name" value="ABCC_6TM_D2"/>
</dbReference>
<feature type="transmembrane region" description="Helical" evidence="10">
    <location>
        <begin position="162"/>
        <end position="182"/>
    </location>
</feature>
<dbReference type="STRING" id="1388766.A0A017S249"/>
<dbReference type="FunFam" id="3.40.50.300:FF:000838">
    <property type="entry name" value="ABC multidrug transporter (Eurofung)"/>
    <property type="match status" value="1"/>
</dbReference>
<dbReference type="EMBL" id="KK088448">
    <property type="protein sequence ID" value="EYE91098.1"/>
    <property type="molecule type" value="Genomic_DNA"/>
</dbReference>
<evidence type="ECO:0000259" key="11">
    <source>
        <dbReference type="PROSITE" id="PS50893"/>
    </source>
</evidence>
<keyword evidence="3" id="KW-0813">Transport</keyword>
<dbReference type="GO" id="GO:0140359">
    <property type="term" value="F:ABC-type transporter activity"/>
    <property type="evidence" value="ECO:0007669"/>
    <property type="project" value="InterPro"/>
</dbReference>
<dbReference type="HOGENOM" id="CLU_000604_27_5_1"/>
<feature type="transmembrane region" description="Helical" evidence="10">
    <location>
        <begin position="272"/>
        <end position="292"/>
    </location>
</feature>
<feature type="transmembrane region" description="Helical" evidence="10">
    <location>
        <begin position="924"/>
        <end position="945"/>
    </location>
</feature>
<dbReference type="SUPFAM" id="SSF52540">
    <property type="entry name" value="P-loop containing nucleoside triphosphate hydrolases"/>
    <property type="match status" value="2"/>
</dbReference>
<keyword evidence="6" id="KW-0067">ATP-binding</keyword>
<dbReference type="Pfam" id="PF24357">
    <property type="entry name" value="TMD0_ABC"/>
    <property type="match status" value="1"/>
</dbReference>
<dbReference type="RefSeq" id="XP_040634788.1">
    <property type="nucleotide sequence ID" value="XM_040779399.1"/>
</dbReference>
<dbReference type="InterPro" id="IPR003593">
    <property type="entry name" value="AAA+_ATPase"/>
</dbReference>
<feature type="transmembrane region" description="Helical" evidence="10">
    <location>
        <begin position="883"/>
        <end position="904"/>
    </location>
</feature>